<feature type="region of interest" description="Disordered" evidence="1">
    <location>
        <begin position="83"/>
        <end position="124"/>
    </location>
</feature>
<evidence type="ECO:0000256" key="1">
    <source>
        <dbReference type="SAM" id="MobiDB-lite"/>
    </source>
</evidence>
<organism evidence="2 3">
    <name type="scientific">Volvox africanus</name>
    <dbReference type="NCBI Taxonomy" id="51714"/>
    <lineage>
        <taxon>Eukaryota</taxon>
        <taxon>Viridiplantae</taxon>
        <taxon>Chlorophyta</taxon>
        <taxon>core chlorophytes</taxon>
        <taxon>Chlorophyceae</taxon>
        <taxon>CS clade</taxon>
        <taxon>Chlamydomonadales</taxon>
        <taxon>Volvocaceae</taxon>
        <taxon>Volvox</taxon>
    </lineage>
</organism>
<dbReference type="Proteomes" id="UP000747399">
    <property type="component" value="Unassembled WGS sequence"/>
</dbReference>
<proteinExistence type="predicted"/>
<dbReference type="EMBL" id="BNCO01000092">
    <property type="protein sequence ID" value="GIL67002.1"/>
    <property type="molecule type" value="Genomic_DNA"/>
</dbReference>
<reference evidence="2" key="1">
    <citation type="journal article" date="2021" name="Proc. Natl. Acad. Sci. U.S.A.">
        <title>Three genomes in the algal genus Volvox reveal the fate of a haploid sex-determining region after a transition to homothallism.</title>
        <authorList>
            <person name="Yamamoto K."/>
            <person name="Hamaji T."/>
            <person name="Kawai-Toyooka H."/>
            <person name="Matsuzaki R."/>
            <person name="Takahashi F."/>
            <person name="Nishimura Y."/>
            <person name="Kawachi M."/>
            <person name="Noguchi H."/>
            <person name="Minakuchi Y."/>
            <person name="Umen J.G."/>
            <person name="Toyoda A."/>
            <person name="Nozaki H."/>
        </authorList>
    </citation>
    <scope>NUCLEOTIDE SEQUENCE</scope>
    <source>
        <strain evidence="2">NIES-3780</strain>
    </source>
</reference>
<gene>
    <name evidence="2" type="ORF">Vafri_20379</name>
</gene>
<protein>
    <submittedName>
        <fullName evidence="2">Uncharacterized protein</fullName>
    </submittedName>
</protein>
<dbReference type="AlphaFoldDB" id="A0A8J4BRF5"/>
<sequence length="124" mass="13183">LYRAIRGALSPTDPLSPLYNITPEWLRAQLAEKELEPGAPAWQTARAHAMQMFMAEALHELESVGLMKEDSDGTLGVTGAMMKEKSGEWWRESPPEPATGDAGGHAAKDLPVLRGAAGRGGCGG</sequence>
<feature type="compositionally biased region" description="Basic and acidic residues" evidence="1">
    <location>
        <begin position="83"/>
        <end position="94"/>
    </location>
</feature>
<name>A0A8J4BRF5_9CHLO</name>
<comment type="caution">
    <text evidence="2">The sequence shown here is derived from an EMBL/GenBank/DDBJ whole genome shotgun (WGS) entry which is preliminary data.</text>
</comment>
<keyword evidence="3" id="KW-1185">Reference proteome</keyword>
<accession>A0A8J4BRF5</accession>
<feature type="non-terminal residue" evidence="2">
    <location>
        <position position="1"/>
    </location>
</feature>
<evidence type="ECO:0000313" key="3">
    <source>
        <dbReference type="Proteomes" id="UP000747399"/>
    </source>
</evidence>
<evidence type="ECO:0000313" key="2">
    <source>
        <dbReference type="EMBL" id="GIL67002.1"/>
    </source>
</evidence>